<dbReference type="InterPro" id="IPR020070">
    <property type="entry name" value="Ribosomal_bL9_N"/>
</dbReference>
<comment type="function">
    <text evidence="7">Binds to the 23S rRNA.</text>
</comment>
<dbReference type="GO" id="GO:0005840">
    <property type="term" value="C:ribosome"/>
    <property type="evidence" value="ECO:0007669"/>
    <property type="project" value="UniProtKB-KW"/>
</dbReference>
<dbReference type="InterPro" id="IPR020594">
    <property type="entry name" value="Ribosomal_bL9_bac/chp"/>
</dbReference>
<dbReference type="GO" id="GO:0019843">
    <property type="term" value="F:rRNA binding"/>
    <property type="evidence" value="ECO:0007669"/>
    <property type="project" value="UniProtKB-UniRule"/>
</dbReference>
<proteinExistence type="inferred from homology"/>
<keyword evidence="4 7" id="KW-0689">Ribosomal protein</keyword>
<name>A0A1G1Z6D4_9BACT</name>
<evidence type="ECO:0000313" key="9">
    <source>
        <dbReference type="EMBL" id="OGY59626.1"/>
    </source>
</evidence>
<keyword evidence="3 7" id="KW-0694">RNA-binding</keyword>
<dbReference type="PROSITE" id="PS00651">
    <property type="entry name" value="RIBOSOMAL_L9"/>
    <property type="match status" value="1"/>
</dbReference>
<reference evidence="9 10" key="1">
    <citation type="journal article" date="2016" name="Nat. Commun.">
        <title>Thousands of microbial genomes shed light on interconnected biogeochemical processes in an aquifer system.</title>
        <authorList>
            <person name="Anantharaman K."/>
            <person name="Brown C.T."/>
            <person name="Hug L.A."/>
            <person name="Sharon I."/>
            <person name="Castelle C.J."/>
            <person name="Probst A.J."/>
            <person name="Thomas B.C."/>
            <person name="Singh A."/>
            <person name="Wilkins M.J."/>
            <person name="Karaoz U."/>
            <person name="Brodie E.L."/>
            <person name="Williams K.H."/>
            <person name="Hubbard S.S."/>
            <person name="Banfield J.F."/>
        </authorList>
    </citation>
    <scope>NUCLEOTIDE SEQUENCE [LARGE SCALE GENOMIC DNA]</scope>
</reference>
<dbReference type="Gene3D" id="3.40.5.10">
    <property type="entry name" value="Ribosomal protein L9, N-terminal domain"/>
    <property type="match status" value="1"/>
</dbReference>
<dbReference type="GO" id="GO:0006412">
    <property type="term" value="P:translation"/>
    <property type="evidence" value="ECO:0007669"/>
    <property type="project" value="UniProtKB-UniRule"/>
</dbReference>
<sequence>MKVIFLQDVRNVGRKNEVKNVADGYAKNFLLAKGLAKLATETALNEVKARSDSAAKEITDLKAKLAAMGNEFRKKPLAIKVPVGEHKEIFKSVTAPEIESALTKRGFENVVVEPENLHLRALGSHEIRVNLGKGIRGSVSVNITP</sequence>
<evidence type="ECO:0000259" key="8">
    <source>
        <dbReference type="PROSITE" id="PS00651"/>
    </source>
</evidence>
<dbReference type="SUPFAM" id="SSF55653">
    <property type="entry name" value="Ribosomal protein L9 C-domain"/>
    <property type="match status" value="1"/>
</dbReference>
<dbReference type="EMBL" id="MHIY01000022">
    <property type="protein sequence ID" value="OGY59626.1"/>
    <property type="molecule type" value="Genomic_DNA"/>
</dbReference>
<dbReference type="InterPro" id="IPR000244">
    <property type="entry name" value="Ribosomal_bL9"/>
</dbReference>
<accession>A0A1G1Z6D4</accession>
<evidence type="ECO:0000256" key="1">
    <source>
        <dbReference type="ARBA" id="ARBA00010605"/>
    </source>
</evidence>
<evidence type="ECO:0000256" key="3">
    <source>
        <dbReference type="ARBA" id="ARBA00022884"/>
    </source>
</evidence>
<dbReference type="Gene3D" id="3.10.430.100">
    <property type="entry name" value="Ribosomal protein L9, C-terminal domain"/>
    <property type="match status" value="1"/>
</dbReference>
<evidence type="ECO:0000313" key="10">
    <source>
        <dbReference type="Proteomes" id="UP000178744"/>
    </source>
</evidence>
<dbReference type="InterPro" id="IPR020069">
    <property type="entry name" value="Ribosomal_bL9_C"/>
</dbReference>
<dbReference type="InterPro" id="IPR036935">
    <property type="entry name" value="Ribosomal_bL9_N_sf"/>
</dbReference>
<dbReference type="Proteomes" id="UP000178744">
    <property type="component" value="Unassembled WGS sequence"/>
</dbReference>
<dbReference type="Pfam" id="PF03948">
    <property type="entry name" value="Ribosomal_L9_C"/>
    <property type="match status" value="1"/>
</dbReference>
<evidence type="ECO:0000256" key="2">
    <source>
        <dbReference type="ARBA" id="ARBA00022730"/>
    </source>
</evidence>
<dbReference type="SUPFAM" id="SSF55658">
    <property type="entry name" value="L9 N-domain-like"/>
    <property type="match status" value="1"/>
</dbReference>
<feature type="domain" description="Ribosomal protein L9" evidence="8">
    <location>
        <begin position="13"/>
        <end position="40"/>
    </location>
</feature>
<dbReference type="InterPro" id="IPR036791">
    <property type="entry name" value="Ribosomal_bL9_C_sf"/>
</dbReference>
<dbReference type="GO" id="GO:1990904">
    <property type="term" value="C:ribonucleoprotein complex"/>
    <property type="evidence" value="ECO:0007669"/>
    <property type="project" value="UniProtKB-KW"/>
</dbReference>
<keyword evidence="5 7" id="KW-0687">Ribonucleoprotein</keyword>
<dbReference type="AlphaFoldDB" id="A0A1G1Z6D4"/>
<protein>
    <recommendedName>
        <fullName evidence="6 7">Large ribosomal subunit protein bL9</fullName>
    </recommendedName>
</protein>
<dbReference type="PANTHER" id="PTHR21368">
    <property type="entry name" value="50S RIBOSOMAL PROTEIN L9"/>
    <property type="match status" value="1"/>
</dbReference>
<keyword evidence="2 7" id="KW-0699">rRNA-binding</keyword>
<evidence type="ECO:0000256" key="7">
    <source>
        <dbReference type="HAMAP-Rule" id="MF_00503"/>
    </source>
</evidence>
<dbReference type="GO" id="GO:0003735">
    <property type="term" value="F:structural constituent of ribosome"/>
    <property type="evidence" value="ECO:0007669"/>
    <property type="project" value="InterPro"/>
</dbReference>
<dbReference type="InterPro" id="IPR009027">
    <property type="entry name" value="Ribosomal_bL9/RNase_H1_N"/>
</dbReference>
<dbReference type="STRING" id="1797690.A3B23_00705"/>
<evidence type="ECO:0000256" key="4">
    <source>
        <dbReference type="ARBA" id="ARBA00022980"/>
    </source>
</evidence>
<comment type="caution">
    <text evidence="9">The sequence shown here is derived from an EMBL/GenBank/DDBJ whole genome shotgun (WGS) entry which is preliminary data.</text>
</comment>
<comment type="similarity">
    <text evidence="1 7">Belongs to the bacterial ribosomal protein bL9 family.</text>
</comment>
<dbReference type="NCBIfam" id="TIGR00158">
    <property type="entry name" value="L9"/>
    <property type="match status" value="1"/>
</dbReference>
<evidence type="ECO:0000256" key="5">
    <source>
        <dbReference type="ARBA" id="ARBA00023274"/>
    </source>
</evidence>
<dbReference type="HAMAP" id="MF_00503">
    <property type="entry name" value="Ribosomal_bL9"/>
    <property type="match status" value="1"/>
</dbReference>
<dbReference type="Pfam" id="PF01281">
    <property type="entry name" value="Ribosomal_L9_N"/>
    <property type="match status" value="1"/>
</dbReference>
<organism evidence="9 10">
    <name type="scientific">Candidatus Colwellbacteria bacterium RIFCSPLOWO2_01_FULL_48_10</name>
    <dbReference type="NCBI Taxonomy" id="1797690"/>
    <lineage>
        <taxon>Bacteria</taxon>
        <taxon>Candidatus Colwelliibacteriota</taxon>
    </lineage>
</organism>
<gene>
    <name evidence="7" type="primary">rplI</name>
    <name evidence="9" type="ORF">A3B23_00705</name>
</gene>
<evidence type="ECO:0000256" key="6">
    <source>
        <dbReference type="ARBA" id="ARBA00035292"/>
    </source>
</evidence>